<evidence type="ECO:0000256" key="2">
    <source>
        <dbReference type="ARBA" id="ARBA00001913"/>
    </source>
</evidence>
<dbReference type="EC" id="3.1.4.4" evidence="4 11"/>
<dbReference type="Gene3D" id="3.30.870.10">
    <property type="entry name" value="Endonuclease Chain A"/>
    <property type="match status" value="2"/>
</dbReference>
<evidence type="ECO:0000313" key="14">
    <source>
        <dbReference type="EMBL" id="KVI07302.1"/>
    </source>
</evidence>
<dbReference type="SMART" id="SM00239">
    <property type="entry name" value="C2"/>
    <property type="match status" value="1"/>
</dbReference>
<dbReference type="SMART" id="SM00155">
    <property type="entry name" value="PLDc"/>
    <property type="match status" value="2"/>
</dbReference>
<accession>A0A103YDW2</accession>
<dbReference type="GO" id="GO:0004630">
    <property type="term" value="F:phospholipase D activity"/>
    <property type="evidence" value="ECO:0007669"/>
    <property type="project" value="UniProtKB-EC"/>
</dbReference>
<dbReference type="STRING" id="59895.A0A103YDW2"/>
<proteinExistence type="inferred from homology"/>
<evidence type="ECO:0000256" key="8">
    <source>
        <dbReference type="ARBA" id="ARBA00022837"/>
    </source>
</evidence>
<dbReference type="CDD" id="cd04015">
    <property type="entry name" value="C2_plant_PLD"/>
    <property type="match status" value="1"/>
</dbReference>
<dbReference type="InterPro" id="IPR001736">
    <property type="entry name" value="PLipase_D/transphosphatidylase"/>
</dbReference>
<keyword evidence="8 11" id="KW-0106">Calcium</keyword>
<dbReference type="InterPro" id="IPR024632">
    <property type="entry name" value="PLipase_D_C"/>
</dbReference>
<feature type="domain" description="C2" evidence="12">
    <location>
        <begin position="1"/>
        <end position="142"/>
    </location>
</feature>
<dbReference type="PROSITE" id="PS50035">
    <property type="entry name" value="PLD"/>
    <property type="match status" value="2"/>
</dbReference>
<evidence type="ECO:0000259" key="12">
    <source>
        <dbReference type="PROSITE" id="PS50004"/>
    </source>
</evidence>
<dbReference type="InterPro" id="IPR000008">
    <property type="entry name" value="C2_dom"/>
</dbReference>
<feature type="domain" description="PLD phosphodiesterase" evidence="13">
    <location>
        <begin position="779"/>
        <end position="806"/>
    </location>
</feature>
<evidence type="ECO:0000256" key="9">
    <source>
        <dbReference type="ARBA" id="ARBA00022963"/>
    </source>
</evidence>
<comment type="similarity">
    <text evidence="3 11">Belongs to the phospholipase D family. C2-PLD subfamily.</text>
</comment>
<evidence type="ECO:0000256" key="11">
    <source>
        <dbReference type="PIRNR" id="PIRNR036470"/>
    </source>
</evidence>
<keyword evidence="7 11" id="KW-0378">Hydrolase</keyword>
<dbReference type="GO" id="GO:0005509">
    <property type="term" value="F:calcium ion binding"/>
    <property type="evidence" value="ECO:0007669"/>
    <property type="project" value="InterPro"/>
</dbReference>
<dbReference type="AlphaFoldDB" id="A0A103YDW2"/>
<dbReference type="InterPro" id="IPR015679">
    <property type="entry name" value="PLipase_D_fam"/>
</dbReference>
<keyword evidence="6" id="KW-0677">Repeat</keyword>
<keyword evidence="9 11" id="KW-0442">Lipid degradation</keyword>
<organism evidence="14 15">
    <name type="scientific">Cynara cardunculus var. scolymus</name>
    <name type="common">Globe artichoke</name>
    <name type="synonym">Cynara scolymus</name>
    <dbReference type="NCBI Taxonomy" id="59895"/>
    <lineage>
        <taxon>Eukaryota</taxon>
        <taxon>Viridiplantae</taxon>
        <taxon>Streptophyta</taxon>
        <taxon>Embryophyta</taxon>
        <taxon>Tracheophyta</taxon>
        <taxon>Spermatophyta</taxon>
        <taxon>Magnoliopsida</taxon>
        <taxon>eudicotyledons</taxon>
        <taxon>Gunneridae</taxon>
        <taxon>Pentapetalae</taxon>
        <taxon>asterids</taxon>
        <taxon>campanulids</taxon>
        <taxon>Asterales</taxon>
        <taxon>Asteraceae</taxon>
        <taxon>Carduoideae</taxon>
        <taxon>Cardueae</taxon>
        <taxon>Carduinae</taxon>
        <taxon>Cynara</taxon>
    </lineage>
</organism>
<reference evidence="14 15" key="1">
    <citation type="journal article" date="2016" name="Sci. Rep.">
        <title>The genome sequence of the outbreeding globe artichoke constructed de novo incorporating a phase-aware low-pass sequencing strategy of F1 progeny.</title>
        <authorList>
            <person name="Scaglione D."/>
            <person name="Reyes-Chin-Wo S."/>
            <person name="Acquadro A."/>
            <person name="Froenicke L."/>
            <person name="Portis E."/>
            <person name="Beitel C."/>
            <person name="Tirone M."/>
            <person name="Mauro R."/>
            <person name="Lo Monaco A."/>
            <person name="Mauromicale G."/>
            <person name="Faccioli P."/>
            <person name="Cattivelli L."/>
            <person name="Rieseberg L."/>
            <person name="Michelmore R."/>
            <person name="Lanteri S."/>
        </authorList>
    </citation>
    <scope>NUCLEOTIDE SEQUENCE [LARGE SCALE GENOMIC DNA]</scope>
    <source>
        <strain evidence="14">2C</strain>
    </source>
</reference>
<evidence type="ECO:0000256" key="10">
    <source>
        <dbReference type="ARBA" id="ARBA00023098"/>
    </source>
</evidence>
<dbReference type="GO" id="GO:0046470">
    <property type="term" value="P:phosphatidylcholine metabolic process"/>
    <property type="evidence" value="ECO:0007669"/>
    <property type="project" value="InterPro"/>
</dbReference>
<evidence type="ECO:0000256" key="5">
    <source>
        <dbReference type="ARBA" id="ARBA00022723"/>
    </source>
</evidence>
<dbReference type="InterPro" id="IPR035892">
    <property type="entry name" value="C2_domain_sf"/>
</dbReference>
<name>A0A103YDW2_CYNCS</name>
<protein>
    <recommendedName>
        <fullName evidence="4 11">Phospholipase D</fullName>
        <ecNumber evidence="4 11">3.1.4.4</ecNumber>
    </recommendedName>
</protein>
<dbReference type="GO" id="GO:0009395">
    <property type="term" value="P:phospholipid catabolic process"/>
    <property type="evidence" value="ECO:0007669"/>
    <property type="project" value="TreeGrafter"/>
</dbReference>
<dbReference type="Pfam" id="PF12357">
    <property type="entry name" value="PLD_C"/>
    <property type="match status" value="1"/>
</dbReference>
<dbReference type="Pfam" id="PF00168">
    <property type="entry name" value="C2"/>
    <property type="match status" value="1"/>
</dbReference>
<dbReference type="PIRSF" id="PIRSF036470">
    <property type="entry name" value="PLD_plant"/>
    <property type="match status" value="1"/>
</dbReference>
<evidence type="ECO:0000256" key="4">
    <source>
        <dbReference type="ARBA" id="ARBA00012027"/>
    </source>
</evidence>
<evidence type="ECO:0000313" key="15">
    <source>
        <dbReference type="Proteomes" id="UP000243975"/>
    </source>
</evidence>
<evidence type="ECO:0000256" key="3">
    <source>
        <dbReference type="ARBA" id="ARBA00010683"/>
    </source>
</evidence>
<dbReference type="EMBL" id="LEKV01001508">
    <property type="protein sequence ID" value="KVI07302.1"/>
    <property type="molecule type" value="Genomic_DNA"/>
</dbReference>
<dbReference type="InterPro" id="IPR011402">
    <property type="entry name" value="PLipase_D_pln"/>
</dbReference>
<dbReference type="GO" id="GO:0005886">
    <property type="term" value="C:plasma membrane"/>
    <property type="evidence" value="ECO:0007669"/>
    <property type="project" value="TreeGrafter"/>
</dbReference>
<keyword evidence="15" id="KW-1185">Reference proteome</keyword>
<feature type="domain" description="PLD phosphodiesterase" evidence="13">
    <location>
        <begin position="394"/>
        <end position="429"/>
    </location>
</feature>
<sequence>MMTVHDSDSTIYLHGEIDLTIIEARCLPNMDLPTERVRHCLKVLHLCKSSKKNKKAKRNHKVITSDPYVSVCLSGATVARTRVISNSQYPVWNEHFVTLLAHPVAQVEFQVKDNDVFGADMIGVATISAKWIKSGELIEDWFPILGPFGKPPKPKAAIRLKLRFTPCYVDNNRHEIGTDESFGLKRSYFPIRHGCNVTLYQDAHVRDGELPDIKLDGGGIEGGGECETFKHKGCWEDICHAILEARHLVYVIGWSIFDKVKLLREPTKPLPRDGNLTLGELLKRKSQEGVKVLLLVWDDKTSHDKFFIRTRGLHSKVHSEEILDGLRDSQVLGGTTCGWILQLRLILTKEGLMQTHDEETRKFFKHTSVNCVLAPRYASSKLSIFKQQACVVGTLYTHHQKCVIVDTQAFGNYRKISAFIGGLDLCNGRYDTPQHRLFRDRGTVFENDYHNPTFYFHVGLGNSVMLKEASLRTNKLGHSLSKPWTFPCRNIHWKAQAVFSDLLCIKGPRQPWHDLHCKIDGPAAHDVLKNFEQRWKKATKWSRVGVKKLSHWNDDSFFRLDRNQWILCPSSRVPNDDQELQVSKAEDPENWHVQLFRSIDSGSLEGFPKDVRAAESQQNLVGSKNLVIDTSIQRAYIQAIRSAKHFIYIENQYFFGSSYAWSSNSDAGADHLIPMELALKIASKIRANERFSVYVVIPMWPEGVPTSAAVQGILFWQGQTIQMMYEVIAQEIKNSELENAHPQDYLNFYCLGKRERCKEEGRNSLDGSSVSASQKNGRFMIYVHAKGMIVDDEYVILGSANINQRSMAGSRDTEIAMGAMSLWAEHLGKIEDYFNEPQSLACVKSINEFAEENWERFASADFTPLPGHLLKYPIKVEPDGKVCPLPDYEHFPDVGGKILGAVSNLPNALIT</sequence>
<dbReference type="SUPFAM" id="SSF56024">
    <property type="entry name" value="Phospholipase D/nuclease"/>
    <property type="match status" value="2"/>
</dbReference>
<dbReference type="OMA" id="HPIWNER"/>
<evidence type="ECO:0000256" key="7">
    <source>
        <dbReference type="ARBA" id="ARBA00022801"/>
    </source>
</evidence>
<evidence type="ECO:0000256" key="6">
    <source>
        <dbReference type="ARBA" id="ARBA00022737"/>
    </source>
</evidence>
<dbReference type="Gene3D" id="2.60.40.150">
    <property type="entry name" value="C2 domain"/>
    <property type="match status" value="1"/>
</dbReference>
<comment type="function">
    <text evidence="11">Hydrolyzes glycerol-phospholipids at the terminal phosphodiesteric bond.</text>
</comment>
<dbReference type="PANTHER" id="PTHR18896:SF60">
    <property type="entry name" value="PHOSPHOLIPASE D"/>
    <property type="match status" value="1"/>
</dbReference>
<comment type="caution">
    <text evidence="14">The sequence shown here is derived from an EMBL/GenBank/DDBJ whole genome shotgun (WGS) entry which is preliminary data.</text>
</comment>
<gene>
    <name evidence="14" type="ORF">Ccrd_014266</name>
</gene>
<keyword evidence="5" id="KW-0479">Metal-binding</keyword>
<comment type="cofactor">
    <cofactor evidence="2 11">
        <name>Ca(2+)</name>
        <dbReference type="ChEBI" id="CHEBI:29108"/>
    </cofactor>
</comment>
<evidence type="ECO:0000256" key="1">
    <source>
        <dbReference type="ARBA" id="ARBA00000798"/>
    </source>
</evidence>
<dbReference type="PANTHER" id="PTHR18896">
    <property type="entry name" value="PHOSPHOLIPASE D"/>
    <property type="match status" value="1"/>
</dbReference>
<dbReference type="Pfam" id="PF00614">
    <property type="entry name" value="PLDc"/>
    <property type="match status" value="1"/>
</dbReference>
<dbReference type="Proteomes" id="UP000243975">
    <property type="component" value="Unassembled WGS sequence"/>
</dbReference>
<comment type="catalytic activity">
    <reaction evidence="1 11">
        <text>a 1,2-diacyl-sn-glycero-3-phosphocholine + H2O = a 1,2-diacyl-sn-glycero-3-phosphate + choline + H(+)</text>
        <dbReference type="Rhea" id="RHEA:14445"/>
        <dbReference type="ChEBI" id="CHEBI:15354"/>
        <dbReference type="ChEBI" id="CHEBI:15377"/>
        <dbReference type="ChEBI" id="CHEBI:15378"/>
        <dbReference type="ChEBI" id="CHEBI:57643"/>
        <dbReference type="ChEBI" id="CHEBI:58608"/>
        <dbReference type="EC" id="3.1.4.4"/>
    </reaction>
</comment>
<dbReference type="SUPFAM" id="SSF49562">
    <property type="entry name" value="C2 domain (Calcium/lipid-binding domain, CaLB)"/>
    <property type="match status" value="1"/>
</dbReference>
<dbReference type="Gramene" id="KVI07302">
    <property type="protein sequence ID" value="KVI07302"/>
    <property type="gene ID" value="Ccrd_014266"/>
</dbReference>
<dbReference type="PROSITE" id="PS50004">
    <property type="entry name" value="C2"/>
    <property type="match status" value="1"/>
</dbReference>
<keyword evidence="10" id="KW-0443">Lipid metabolism</keyword>
<evidence type="ECO:0000259" key="13">
    <source>
        <dbReference type="PROSITE" id="PS50035"/>
    </source>
</evidence>